<sequence length="266" mass="28461">MKFSTAAAFLMPAAAMAADFSAKIVGGTKADEGEFPYIVSLSLAETRSHFCGGVLLNSKTVLTAAHCSVDYPANQVRVRAGSNLWASGGKQVNVASIKVHPKYDEDTLNNDIAIWSLARPIRQDENIKYISLPKAGSDPAANTTVTVAGWGLLDSSAEDIPKDLRKVSVPVISRAKCNASYNRNDTQITQQMFCAGSTGKDSCQGDSGGPVVDVASNTLLGLVSWGFDCALPDYPGVYTNVGQFIDFIRSEGNKTANPQHNYPYWV</sequence>
<feature type="domain" description="Peptidase S1" evidence="6">
    <location>
        <begin position="24"/>
        <end position="266"/>
    </location>
</feature>
<feature type="signal peptide" evidence="5">
    <location>
        <begin position="1"/>
        <end position="17"/>
    </location>
</feature>
<evidence type="ECO:0000256" key="4">
    <source>
        <dbReference type="RuleBase" id="RU363034"/>
    </source>
</evidence>
<keyword evidence="3" id="KW-1015">Disulfide bond</keyword>
<organism evidence="7 8">
    <name type="scientific">Clonostachys byssicola</name>
    <dbReference type="NCBI Taxonomy" id="160290"/>
    <lineage>
        <taxon>Eukaryota</taxon>
        <taxon>Fungi</taxon>
        <taxon>Dikarya</taxon>
        <taxon>Ascomycota</taxon>
        <taxon>Pezizomycotina</taxon>
        <taxon>Sordariomycetes</taxon>
        <taxon>Hypocreomycetidae</taxon>
        <taxon>Hypocreales</taxon>
        <taxon>Bionectriaceae</taxon>
        <taxon>Clonostachys</taxon>
    </lineage>
</organism>
<dbReference type="GO" id="GO:0006508">
    <property type="term" value="P:proteolysis"/>
    <property type="evidence" value="ECO:0007669"/>
    <property type="project" value="UniProtKB-KW"/>
</dbReference>
<evidence type="ECO:0000259" key="6">
    <source>
        <dbReference type="PROSITE" id="PS50240"/>
    </source>
</evidence>
<name>A0A9N9XUG2_9HYPO</name>
<evidence type="ECO:0000256" key="3">
    <source>
        <dbReference type="ARBA" id="ARBA00023157"/>
    </source>
</evidence>
<keyword evidence="4" id="KW-0720">Serine protease</keyword>
<keyword evidence="8" id="KW-1185">Reference proteome</keyword>
<dbReference type="EMBL" id="CABFNO020001273">
    <property type="protein sequence ID" value="CAG9976164.1"/>
    <property type="molecule type" value="Genomic_DNA"/>
</dbReference>
<feature type="chain" id="PRO_5040416352" description="Peptidase S1 domain-containing protein" evidence="5">
    <location>
        <begin position="18"/>
        <end position="266"/>
    </location>
</feature>
<dbReference type="PANTHER" id="PTHR24252:SF7">
    <property type="entry name" value="HYALIN"/>
    <property type="match status" value="1"/>
</dbReference>
<dbReference type="OrthoDB" id="4915747at2759"/>
<keyword evidence="2" id="KW-0964">Secreted</keyword>
<dbReference type="PROSITE" id="PS50240">
    <property type="entry name" value="TRYPSIN_DOM"/>
    <property type="match status" value="1"/>
</dbReference>
<dbReference type="FunFam" id="2.40.10.10:FF:000047">
    <property type="entry name" value="Trypsin eta"/>
    <property type="match status" value="1"/>
</dbReference>
<dbReference type="GO" id="GO:0005576">
    <property type="term" value="C:extracellular region"/>
    <property type="evidence" value="ECO:0007669"/>
    <property type="project" value="UniProtKB-SubCell"/>
</dbReference>
<dbReference type="SMART" id="SM00020">
    <property type="entry name" value="Tryp_SPc"/>
    <property type="match status" value="1"/>
</dbReference>
<dbReference type="PANTHER" id="PTHR24252">
    <property type="entry name" value="ACROSIN-RELATED"/>
    <property type="match status" value="1"/>
</dbReference>
<dbReference type="InterPro" id="IPR018114">
    <property type="entry name" value="TRYPSIN_HIS"/>
</dbReference>
<dbReference type="Gene3D" id="2.40.10.10">
    <property type="entry name" value="Trypsin-like serine proteases"/>
    <property type="match status" value="2"/>
</dbReference>
<gene>
    <name evidence="7" type="ORF">CBYS24578_00014083</name>
</gene>
<dbReference type="AlphaFoldDB" id="A0A9N9XUG2"/>
<dbReference type="SUPFAM" id="SSF50494">
    <property type="entry name" value="Trypsin-like serine proteases"/>
    <property type="match status" value="1"/>
</dbReference>
<dbReference type="InterPro" id="IPR033116">
    <property type="entry name" value="TRYPSIN_SER"/>
</dbReference>
<dbReference type="PROSITE" id="PS00134">
    <property type="entry name" value="TRYPSIN_HIS"/>
    <property type="match status" value="1"/>
</dbReference>
<dbReference type="GO" id="GO:0051604">
    <property type="term" value="P:protein maturation"/>
    <property type="evidence" value="ECO:0007669"/>
    <property type="project" value="UniProtKB-ARBA"/>
</dbReference>
<dbReference type="InterPro" id="IPR043504">
    <property type="entry name" value="Peptidase_S1_PA_chymotrypsin"/>
</dbReference>
<evidence type="ECO:0000313" key="8">
    <source>
        <dbReference type="Proteomes" id="UP000754883"/>
    </source>
</evidence>
<evidence type="ECO:0000313" key="7">
    <source>
        <dbReference type="EMBL" id="CAG9976164.1"/>
    </source>
</evidence>
<dbReference type="InterPro" id="IPR001254">
    <property type="entry name" value="Trypsin_dom"/>
</dbReference>
<comment type="subcellular location">
    <subcellularLocation>
        <location evidence="1">Secreted</location>
    </subcellularLocation>
</comment>
<evidence type="ECO:0000256" key="1">
    <source>
        <dbReference type="ARBA" id="ARBA00004613"/>
    </source>
</evidence>
<proteinExistence type="predicted"/>
<evidence type="ECO:0000256" key="5">
    <source>
        <dbReference type="SAM" id="SignalP"/>
    </source>
</evidence>
<accession>A0A9N9XUG2</accession>
<reference evidence="8" key="1">
    <citation type="submission" date="2019-06" db="EMBL/GenBank/DDBJ databases">
        <authorList>
            <person name="Broberg M."/>
        </authorList>
    </citation>
    <scope>NUCLEOTIDE SEQUENCE [LARGE SCALE GENOMIC DNA]</scope>
</reference>
<dbReference type="PROSITE" id="PS00135">
    <property type="entry name" value="TRYPSIN_SER"/>
    <property type="match status" value="1"/>
</dbReference>
<dbReference type="GO" id="GO:0004252">
    <property type="term" value="F:serine-type endopeptidase activity"/>
    <property type="evidence" value="ECO:0007669"/>
    <property type="project" value="InterPro"/>
</dbReference>
<evidence type="ECO:0000256" key="2">
    <source>
        <dbReference type="ARBA" id="ARBA00022525"/>
    </source>
</evidence>
<comment type="caution">
    <text evidence="7">The sequence shown here is derived from an EMBL/GenBank/DDBJ whole genome shotgun (WGS) entry which is preliminary data.</text>
</comment>
<dbReference type="InterPro" id="IPR009003">
    <property type="entry name" value="Peptidase_S1_PA"/>
</dbReference>
<keyword evidence="5" id="KW-0732">Signal</keyword>
<dbReference type="PRINTS" id="PR00722">
    <property type="entry name" value="CHYMOTRYPSIN"/>
</dbReference>
<reference evidence="7 8" key="2">
    <citation type="submission" date="2021-10" db="EMBL/GenBank/DDBJ databases">
        <authorList>
            <person name="Piombo E."/>
        </authorList>
    </citation>
    <scope>NUCLEOTIDE SEQUENCE [LARGE SCALE GENOMIC DNA]</scope>
</reference>
<dbReference type="InterPro" id="IPR001314">
    <property type="entry name" value="Peptidase_S1A"/>
</dbReference>
<dbReference type="Proteomes" id="UP000754883">
    <property type="component" value="Unassembled WGS sequence"/>
</dbReference>
<keyword evidence="4" id="KW-0378">Hydrolase</keyword>
<dbReference type="CDD" id="cd00190">
    <property type="entry name" value="Tryp_SPc"/>
    <property type="match status" value="1"/>
</dbReference>
<protein>
    <recommendedName>
        <fullName evidence="6">Peptidase S1 domain-containing protein</fullName>
    </recommendedName>
</protein>
<dbReference type="Pfam" id="PF00089">
    <property type="entry name" value="Trypsin"/>
    <property type="match status" value="1"/>
</dbReference>
<keyword evidence="4" id="KW-0645">Protease</keyword>